<evidence type="ECO:0000313" key="18">
    <source>
        <dbReference type="EMBL" id="PNZ49615.1"/>
    </source>
</evidence>
<dbReference type="RefSeq" id="WP_047529533.1">
    <property type="nucleotide sequence ID" value="NZ_CBCSFW010000001.1"/>
</dbReference>
<reference evidence="16 19" key="1">
    <citation type="submission" date="2014-05" db="EMBL/GenBank/DDBJ databases">
        <authorList>
            <person name="Aslett A.Martin."/>
            <person name="De Silva Nishadi"/>
        </authorList>
    </citation>
    <scope>NUCLEOTIDE SEQUENCE [LARGE SCALE GENOMIC DNA]</scope>
</reference>
<comment type="subunit">
    <text evidence="12">Homodimer.</text>
</comment>
<dbReference type="Proteomes" id="UP000596960">
    <property type="component" value="Unassembled WGS sequence"/>
</dbReference>
<dbReference type="InterPro" id="IPR002220">
    <property type="entry name" value="DapA-like"/>
</dbReference>
<dbReference type="InterPro" id="IPR020625">
    <property type="entry name" value="Schiff_base-form_aldolases_AS"/>
</dbReference>
<evidence type="ECO:0000256" key="14">
    <source>
        <dbReference type="PIRSR" id="PIRSR001365-1"/>
    </source>
</evidence>
<comment type="pathway">
    <text evidence="2 12">Amino-acid biosynthesis; L-lysine biosynthesis via DAP pathway; (S)-tetrahydrodipicolinate from L-aspartate: step 3/4.</text>
</comment>
<comment type="function">
    <text evidence="1 12">Catalyzes the condensation of (S)-aspartate-beta-semialdehyde [(S)-ASA] and pyruvate to 4-hydroxy-tetrahydrodipicolinate (HTPA).</text>
</comment>
<dbReference type="Pfam" id="PF00701">
    <property type="entry name" value="DHDPS"/>
    <property type="match status" value="1"/>
</dbReference>
<dbReference type="SUPFAM" id="SSF51569">
    <property type="entry name" value="Aldolase"/>
    <property type="match status" value="1"/>
</dbReference>
<dbReference type="SMART" id="SM01130">
    <property type="entry name" value="DHDPS"/>
    <property type="match status" value="1"/>
</dbReference>
<comment type="caution">
    <text evidence="12">Was originally thought to be a dihydrodipicolinate synthase (DHDPS), catalyzing the condensation of (S)-aspartate-beta-semialdehyde [(S)-ASA] and pyruvate to dihydrodipicolinate (DHDP). However, it was shown in E.coli that the product of the enzymatic reaction is not dihydrodipicolinate but in fact (4S)-4-hydroxy-2,3,4,5-tetrahydro-(2S)-dipicolinic acid (HTPA), and that the consecutive dehydration reaction leading to DHDP is not spontaneous but catalyzed by DapB.</text>
</comment>
<dbReference type="EMBL" id="JADAMT010000004">
    <property type="protein sequence ID" value="MBE2128223.1"/>
    <property type="molecule type" value="Genomic_DNA"/>
</dbReference>
<evidence type="ECO:0000256" key="15">
    <source>
        <dbReference type="PIRSR" id="PIRSR001365-2"/>
    </source>
</evidence>
<accession>A0A077UG61</accession>
<dbReference type="AlphaFoldDB" id="A0A2K4AHN9"/>
<comment type="subcellular location">
    <subcellularLocation>
        <location evidence="12">Cytoplasm</location>
    </subcellularLocation>
</comment>
<gene>
    <name evidence="12 16" type="primary">dapA</name>
    <name evidence="18" type="ORF">CD116_07000</name>
    <name evidence="16" type="ORF">ERS140147_00569</name>
    <name evidence="17" type="ORF">ILQ21_03935</name>
</gene>
<feature type="active site" description="Proton donor/acceptor" evidence="12 14">
    <location>
        <position position="135"/>
    </location>
</feature>
<dbReference type="Proteomes" id="UP000044616">
    <property type="component" value="Unassembled WGS sequence"/>
</dbReference>
<organism evidence="18 20">
    <name type="scientific">Staphylococcus schweitzeri</name>
    <dbReference type="NCBI Taxonomy" id="1654388"/>
    <lineage>
        <taxon>Bacteria</taxon>
        <taxon>Bacillati</taxon>
        <taxon>Bacillota</taxon>
        <taxon>Bacilli</taxon>
        <taxon>Bacillales</taxon>
        <taxon>Staphylococcaceae</taxon>
        <taxon>Staphylococcus</taxon>
    </lineage>
</organism>
<keyword evidence="10 12" id="KW-0704">Schiff base</keyword>
<protein>
    <recommendedName>
        <fullName evidence="4 12">4-hydroxy-tetrahydrodipicolinate synthase</fullName>
        <shortName evidence="12">HTPA synthase</shortName>
        <ecNumber evidence="4 12">4.3.3.7</ecNumber>
    </recommendedName>
</protein>
<dbReference type="PROSITE" id="PS00666">
    <property type="entry name" value="DHDPS_2"/>
    <property type="match status" value="1"/>
</dbReference>
<accession>A0A2K4AHN9</accession>
<dbReference type="PIRSF" id="PIRSF001365">
    <property type="entry name" value="DHDPS"/>
    <property type="match status" value="1"/>
</dbReference>
<dbReference type="GO" id="GO:0019877">
    <property type="term" value="P:diaminopimelate biosynthetic process"/>
    <property type="evidence" value="ECO:0007669"/>
    <property type="project" value="UniProtKB-UniRule"/>
</dbReference>
<evidence type="ECO:0000256" key="6">
    <source>
        <dbReference type="ARBA" id="ARBA00022605"/>
    </source>
</evidence>
<sequence length="295" mass="32621">MTHLFEGVGVALTTPFTNNEVNLEALTAHVNFLLENDTQAIIVNGTTAESPTLTTEEKELILKTVIDLVDKRIPVIAGTGTNDTQKSIQASLQAKALGADAIMLITPYYNKTNQRGLIKHFETIANAVELPVVLYNVPSRTNMTIDPETVKTLSHHPYIVALKDATNDFEYLEEVKKRINTNSFTLYSGNDDNVVEYYQRGGKGVISVIANVIPKEFQALYDAQQSGLDIQDQFKPIGNLLSALSVDINPIPIKALTSYLGFGDYELRLPLITLEEANTKVLRNAYDKYKAGENE</sequence>
<proteinExistence type="inferred from homology"/>
<dbReference type="Gene3D" id="3.20.20.70">
    <property type="entry name" value="Aldolase class I"/>
    <property type="match status" value="1"/>
</dbReference>
<evidence type="ECO:0000313" key="19">
    <source>
        <dbReference type="Proteomes" id="UP000044616"/>
    </source>
</evidence>
<evidence type="ECO:0000256" key="1">
    <source>
        <dbReference type="ARBA" id="ARBA00003294"/>
    </source>
</evidence>
<keyword evidence="6 12" id="KW-0028">Amino-acid biosynthesis</keyword>
<evidence type="ECO:0000256" key="5">
    <source>
        <dbReference type="ARBA" id="ARBA00022490"/>
    </source>
</evidence>
<comment type="catalytic activity">
    <reaction evidence="11 12">
        <text>L-aspartate 4-semialdehyde + pyruvate = (2S,4S)-4-hydroxy-2,3,4,5-tetrahydrodipicolinate + H2O + H(+)</text>
        <dbReference type="Rhea" id="RHEA:34171"/>
        <dbReference type="ChEBI" id="CHEBI:15361"/>
        <dbReference type="ChEBI" id="CHEBI:15377"/>
        <dbReference type="ChEBI" id="CHEBI:15378"/>
        <dbReference type="ChEBI" id="CHEBI:67139"/>
        <dbReference type="ChEBI" id="CHEBI:537519"/>
        <dbReference type="EC" id="4.3.3.7"/>
    </reaction>
</comment>
<name>A0A2K4AHN9_9STAP</name>
<keyword evidence="21" id="KW-1185">Reference proteome</keyword>
<dbReference type="PRINTS" id="PR00146">
    <property type="entry name" value="DHPICSNTHASE"/>
</dbReference>
<keyword evidence="8 12" id="KW-0457">Lysine biosynthesis</keyword>
<keyword evidence="9 12" id="KW-0456">Lyase</keyword>
<dbReference type="HAMAP" id="MF_00418">
    <property type="entry name" value="DapA"/>
    <property type="match status" value="1"/>
</dbReference>
<dbReference type="EMBL" id="PPQS01000034">
    <property type="protein sequence ID" value="PNZ49615.1"/>
    <property type="molecule type" value="Genomic_DNA"/>
</dbReference>
<keyword evidence="7 12" id="KW-0220">Diaminopimelate biosynthesis</keyword>
<evidence type="ECO:0000256" key="12">
    <source>
        <dbReference type="HAMAP-Rule" id="MF_00418"/>
    </source>
</evidence>
<evidence type="ECO:0000256" key="2">
    <source>
        <dbReference type="ARBA" id="ARBA00005120"/>
    </source>
</evidence>
<comment type="similarity">
    <text evidence="3 12 13">Belongs to the DapA family.</text>
</comment>
<evidence type="ECO:0000256" key="11">
    <source>
        <dbReference type="ARBA" id="ARBA00047836"/>
    </source>
</evidence>
<feature type="active site" description="Schiff-base intermediate with substrate" evidence="12 14">
    <location>
        <position position="163"/>
    </location>
</feature>
<dbReference type="UniPathway" id="UPA00034">
    <property type="reaction ID" value="UER00017"/>
</dbReference>
<dbReference type="EMBL" id="CCEH01000003">
    <property type="protein sequence ID" value="CDR27466.1"/>
    <property type="molecule type" value="Genomic_DNA"/>
</dbReference>
<feature type="binding site" evidence="12 15">
    <location>
        <position position="206"/>
    </location>
    <ligand>
        <name>pyruvate</name>
        <dbReference type="ChEBI" id="CHEBI:15361"/>
    </ligand>
</feature>
<dbReference type="Proteomes" id="UP000236395">
    <property type="component" value="Unassembled WGS sequence"/>
</dbReference>
<feature type="site" description="Part of a proton relay during catalysis" evidence="12">
    <location>
        <position position="109"/>
    </location>
</feature>
<reference evidence="18 20" key="2">
    <citation type="submission" date="2017-08" db="EMBL/GenBank/DDBJ databases">
        <title>Draft genome sequences of 64 type strains of genus Staph aureus.</title>
        <authorList>
            <person name="Cole K."/>
            <person name="Golubchik T."/>
            <person name="Russell J."/>
            <person name="Foster D."/>
            <person name="Llewelyn M."/>
            <person name="Wilson D."/>
            <person name="Crook D."/>
            <person name="Paul J."/>
        </authorList>
    </citation>
    <scope>NUCLEOTIDE SEQUENCE [LARGE SCALE GENOMIC DNA]</scope>
    <source>
        <strain evidence="18 20">DSM 28300</strain>
    </source>
</reference>
<dbReference type="EC" id="4.3.3.7" evidence="4 12"/>
<evidence type="ECO:0000256" key="10">
    <source>
        <dbReference type="ARBA" id="ARBA00023270"/>
    </source>
</evidence>
<dbReference type="InterPro" id="IPR005263">
    <property type="entry name" value="DapA"/>
</dbReference>
<dbReference type="CDD" id="cd00950">
    <property type="entry name" value="DHDPS"/>
    <property type="match status" value="1"/>
</dbReference>
<feature type="site" description="Part of a proton relay during catalysis" evidence="12">
    <location>
        <position position="46"/>
    </location>
</feature>
<dbReference type="GO" id="GO:0009089">
    <property type="term" value="P:lysine biosynthetic process via diaminopimelate"/>
    <property type="evidence" value="ECO:0007669"/>
    <property type="project" value="UniProtKB-UniRule"/>
</dbReference>
<evidence type="ECO:0000256" key="7">
    <source>
        <dbReference type="ARBA" id="ARBA00022915"/>
    </source>
</evidence>
<dbReference type="PANTHER" id="PTHR12128:SF66">
    <property type="entry name" value="4-HYDROXY-2-OXOGLUTARATE ALDOLASE, MITOCHONDRIAL"/>
    <property type="match status" value="1"/>
</dbReference>
<dbReference type="NCBIfam" id="TIGR00674">
    <property type="entry name" value="dapA"/>
    <property type="match status" value="1"/>
</dbReference>
<reference evidence="17 21" key="3">
    <citation type="submission" date="2020-10" db="EMBL/GenBank/DDBJ databases">
        <title>Phenotypic and genomic profiling of Staphylococcus argenteus in Canada and the United States and recommendations for clinical result reporting.</title>
        <authorList>
            <person name="Eshaghi A."/>
            <person name="Bommersbach C."/>
            <person name="Zitterman S."/>
            <person name="Burnham C.-A.D."/>
            <person name="Patel R."/>
            <person name="Schuetz A.N."/>
            <person name="Patel S.N."/>
            <person name="Kus J.V."/>
        </authorList>
    </citation>
    <scope>NUCLEOTIDE SEQUENCE [LARGE SCALE GENOMIC DNA]</scope>
    <source>
        <strain evidence="17 21">DSM 28300</strain>
    </source>
</reference>
<evidence type="ECO:0000256" key="3">
    <source>
        <dbReference type="ARBA" id="ARBA00007592"/>
    </source>
</evidence>
<evidence type="ECO:0000256" key="13">
    <source>
        <dbReference type="PIRNR" id="PIRNR001365"/>
    </source>
</evidence>
<dbReference type="PANTHER" id="PTHR12128">
    <property type="entry name" value="DIHYDRODIPICOLINATE SYNTHASE"/>
    <property type="match status" value="1"/>
</dbReference>
<keyword evidence="5 12" id="KW-0963">Cytoplasm</keyword>
<evidence type="ECO:0000313" key="20">
    <source>
        <dbReference type="Proteomes" id="UP000236395"/>
    </source>
</evidence>
<evidence type="ECO:0000256" key="8">
    <source>
        <dbReference type="ARBA" id="ARBA00023154"/>
    </source>
</evidence>
<evidence type="ECO:0000313" key="17">
    <source>
        <dbReference type="EMBL" id="MBE2128223.1"/>
    </source>
</evidence>
<dbReference type="InterPro" id="IPR013785">
    <property type="entry name" value="Aldolase_TIM"/>
</dbReference>
<evidence type="ECO:0000256" key="9">
    <source>
        <dbReference type="ARBA" id="ARBA00023239"/>
    </source>
</evidence>
<dbReference type="GO" id="GO:0005829">
    <property type="term" value="C:cytosol"/>
    <property type="evidence" value="ECO:0007669"/>
    <property type="project" value="TreeGrafter"/>
</dbReference>
<feature type="binding site" evidence="12 15">
    <location>
        <position position="47"/>
    </location>
    <ligand>
        <name>pyruvate</name>
        <dbReference type="ChEBI" id="CHEBI:15361"/>
    </ligand>
</feature>
<evidence type="ECO:0000313" key="16">
    <source>
        <dbReference type="EMBL" id="CDR27466.1"/>
    </source>
</evidence>
<dbReference type="GeneID" id="98345761"/>
<dbReference type="GO" id="GO:0008840">
    <property type="term" value="F:4-hydroxy-tetrahydrodipicolinate synthase activity"/>
    <property type="evidence" value="ECO:0007669"/>
    <property type="project" value="UniProtKB-UniRule"/>
</dbReference>
<evidence type="ECO:0000313" key="21">
    <source>
        <dbReference type="Proteomes" id="UP000596960"/>
    </source>
</evidence>
<evidence type="ECO:0000256" key="4">
    <source>
        <dbReference type="ARBA" id="ARBA00012086"/>
    </source>
</evidence>